<dbReference type="EMBL" id="POTY01000007">
    <property type="protein sequence ID" value="PZG23789.1"/>
    <property type="molecule type" value="Genomic_DNA"/>
</dbReference>
<dbReference type="GO" id="GO:0000976">
    <property type="term" value="F:transcription cis-regulatory region binding"/>
    <property type="evidence" value="ECO:0007669"/>
    <property type="project" value="TreeGrafter"/>
</dbReference>
<dbReference type="Gene3D" id="1.10.357.10">
    <property type="entry name" value="Tetracycline Repressor, domain 2"/>
    <property type="match status" value="1"/>
</dbReference>
<dbReference type="AlphaFoldDB" id="A0A2W2F370"/>
<dbReference type="GO" id="GO:0003700">
    <property type="term" value="F:DNA-binding transcription factor activity"/>
    <property type="evidence" value="ECO:0007669"/>
    <property type="project" value="TreeGrafter"/>
</dbReference>
<evidence type="ECO:0000256" key="3">
    <source>
        <dbReference type="ARBA" id="ARBA00023163"/>
    </source>
</evidence>
<dbReference type="SUPFAM" id="SSF48498">
    <property type="entry name" value="Tetracyclin repressor-like, C-terminal domain"/>
    <property type="match status" value="1"/>
</dbReference>
<dbReference type="Pfam" id="PF00440">
    <property type="entry name" value="TetR_N"/>
    <property type="match status" value="1"/>
</dbReference>
<accession>A0A2W2F370</accession>
<keyword evidence="1" id="KW-0805">Transcription regulation</keyword>
<dbReference type="InterPro" id="IPR001647">
    <property type="entry name" value="HTH_TetR"/>
</dbReference>
<dbReference type="PANTHER" id="PTHR30055">
    <property type="entry name" value="HTH-TYPE TRANSCRIPTIONAL REGULATOR RUTR"/>
    <property type="match status" value="1"/>
</dbReference>
<evidence type="ECO:0000256" key="4">
    <source>
        <dbReference type="PROSITE-ProRule" id="PRU00335"/>
    </source>
</evidence>
<name>A0A2W2F370_9ACTN</name>
<evidence type="ECO:0000256" key="1">
    <source>
        <dbReference type="ARBA" id="ARBA00023015"/>
    </source>
</evidence>
<comment type="caution">
    <text evidence="6">The sequence shown here is derived from an EMBL/GenBank/DDBJ whole genome shotgun (WGS) entry which is preliminary data.</text>
</comment>
<evidence type="ECO:0000256" key="2">
    <source>
        <dbReference type="ARBA" id="ARBA00023125"/>
    </source>
</evidence>
<keyword evidence="2 4" id="KW-0238">DNA-binding</keyword>
<feature type="domain" description="HTH tetR-type" evidence="5">
    <location>
        <begin position="23"/>
        <end position="82"/>
    </location>
</feature>
<dbReference type="PRINTS" id="PR00455">
    <property type="entry name" value="HTHTETR"/>
</dbReference>
<reference evidence="6 7" key="1">
    <citation type="submission" date="2018-01" db="EMBL/GenBank/DDBJ databases">
        <title>Draft genome sequence of Jishengella sp. NA12.</title>
        <authorList>
            <person name="Sahin N."/>
            <person name="Ay H."/>
            <person name="Saygin H."/>
        </authorList>
    </citation>
    <scope>NUCLEOTIDE SEQUENCE [LARGE SCALE GENOMIC DNA]</scope>
    <source>
        <strain evidence="6 7">NA12</strain>
    </source>
</reference>
<organism evidence="6 7">
    <name type="scientific">Micromonospora craterilacus</name>
    <dbReference type="NCBI Taxonomy" id="1655439"/>
    <lineage>
        <taxon>Bacteria</taxon>
        <taxon>Bacillati</taxon>
        <taxon>Actinomycetota</taxon>
        <taxon>Actinomycetes</taxon>
        <taxon>Micromonosporales</taxon>
        <taxon>Micromonosporaceae</taxon>
        <taxon>Micromonospora</taxon>
    </lineage>
</organism>
<dbReference type="PANTHER" id="PTHR30055:SF234">
    <property type="entry name" value="HTH-TYPE TRANSCRIPTIONAL REGULATOR BETI"/>
    <property type="match status" value="1"/>
</dbReference>
<keyword evidence="7" id="KW-1185">Reference proteome</keyword>
<dbReference type="PROSITE" id="PS50977">
    <property type="entry name" value="HTH_TETR_2"/>
    <property type="match status" value="1"/>
</dbReference>
<dbReference type="Proteomes" id="UP000248924">
    <property type="component" value="Unassembled WGS sequence"/>
</dbReference>
<keyword evidence="3" id="KW-0804">Transcription</keyword>
<sequence>MDYPRAVPTVPPTNAEPLRADSARVRARMLRAARERLAAGDLELPMNAIAKAAGVGVGTVYRHFPSRQALLEALAAERFALLVDVAERAAVGPDVAAELARLLRAALEHQRADPALAAVLAEPDAARPETRELGEALTAAVERLLERARATGVIRPEITAGNLQALFCGLQHTVRVGGGTGTDRYIDILLRGLRA</sequence>
<evidence type="ECO:0000313" key="6">
    <source>
        <dbReference type="EMBL" id="PZG23789.1"/>
    </source>
</evidence>
<gene>
    <name evidence="6" type="ORF">C1I95_02590</name>
</gene>
<feature type="DNA-binding region" description="H-T-H motif" evidence="4">
    <location>
        <begin position="45"/>
        <end position="64"/>
    </location>
</feature>
<proteinExistence type="predicted"/>
<dbReference type="InterPro" id="IPR036271">
    <property type="entry name" value="Tet_transcr_reg_TetR-rel_C_sf"/>
</dbReference>
<evidence type="ECO:0000313" key="7">
    <source>
        <dbReference type="Proteomes" id="UP000248924"/>
    </source>
</evidence>
<dbReference type="InterPro" id="IPR049445">
    <property type="entry name" value="TetR_SbtR-like_C"/>
</dbReference>
<protein>
    <submittedName>
        <fullName evidence="6">TetR family transcriptional regulator</fullName>
    </submittedName>
</protein>
<evidence type="ECO:0000259" key="5">
    <source>
        <dbReference type="PROSITE" id="PS50977"/>
    </source>
</evidence>
<dbReference type="InterPro" id="IPR050109">
    <property type="entry name" value="HTH-type_TetR-like_transc_reg"/>
</dbReference>
<dbReference type="Pfam" id="PF21597">
    <property type="entry name" value="TetR_C_43"/>
    <property type="match status" value="1"/>
</dbReference>
<dbReference type="SUPFAM" id="SSF46689">
    <property type="entry name" value="Homeodomain-like"/>
    <property type="match status" value="1"/>
</dbReference>
<dbReference type="InterPro" id="IPR009057">
    <property type="entry name" value="Homeodomain-like_sf"/>
</dbReference>